<name>A0A9X2GWZ3_9ACTN</name>
<proteinExistence type="predicted"/>
<evidence type="ECO:0000313" key="1">
    <source>
        <dbReference type="EMBL" id="MCP2363286.1"/>
    </source>
</evidence>
<organism evidence="1 2">
    <name type="scientific">Nonomuraea thailandensis</name>
    <dbReference type="NCBI Taxonomy" id="1188745"/>
    <lineage>
        <taxon>Bacteria</taxon>
        <taxon>Bacillati</taxon>
        <taxon>Actinomycetota</taxon>
        <taxon>Actinomycetes</taxon>
        <taxon>Streptosporangiales</taxon>
        <taxon>Streptosporangiaceae</taxon>
        <taxon>Nonomuraea</taxon>
    </lineage>
</organism>
<accession>A0A9X2GWZ3</accession>
<gene>
    <name evidence="1" type="ORF">HD597_010306</name>
</gene>
<comment type="caution">
    <text evidence="1">The sequence shown here is derived from an EMBL/GenBank/DDBJ whole genome shotgun (WGS) entry which is preliminary data.</text>
</comment>
<dbReference type="Proteomes" id="UP001139648">
    <property type="component" value="Unassembled WGS sequence"/>
</dbReference>
<reference evidence="1" key="1">
    <citation type="submission" date="2022-06" db="EMBL/GenBank/DDBJ databases">
        <title>Sequencing the genomes of 1000 actinobacteria strains.</title>
        <authorList>
            <person name="Klenk H.-P."/>
        </authorList>
    </citation>
    <scope>NUCLEOTIDE SEQUENCE</scope>
    <source>
        <strain evidence="1">DSM 46694</strain>
    </source>
</reference>
<keyword evidence="2" id="KW-1185">Reference proteome</keyword>
<evidence type="ECO:0000313" key="2">
    <source>
        <dbReference type="Proteomes" id="UP001139648"/>
    </source>
</evidence>
<sequence length="358" mass="38762">MPASWAHRRRGAVRLEEGASRDAGRACRDPRLPRLAFTPCLFFASGSHGEHHVLLTPRAIPLRCGGRCGRRVLRWPCSAGQGRAVPGGAVRCERRAPAALRIAIAYHDLRARRPVRKAASCPPCGSRAVVRRAELIGRLDRRVQCPARTVDPAVAPLRTALALRGIPRLACRARPPRAVLAVGSRLVRCSPGALAPRWHPFASPAHHAAPASHSPYTALHADELAMYRPALRSSYTALYTVFAMYSPPRRAAFCALSPFTASAPVVPATRVAPLRRLPAGRLALVPRCGPSPGQARRTPHRRFPYFATRRVAVAVPVRSRVGLFAVSAPVALARSRWPARCTPRSPQSLITANPALAC</sequence>
<protein>
    <submittedName>
        <fullName evidence="1">Uncharacterized protein</fullName>
    </submittedName>
</protein>
<dbReference type="EMBL" id="JAMZEB010000002">
    <property type="protein sequence ID" value="MCP2363286.1"/>
    <property type="molecule type" value="Genomic_DNA"/>
</dbReference>
<dbReference type="AlphaFoldDB" id="A0A9X2GWZ3"/>